<dbReference type="InterPro" id="IPR051063">
    <property type="entry name" value="PDI"/>
</dbReference>
<organism evidence="2 3">
    <name type="scientific">Dreissena polymorpha</name>
    <name type="common">Zebra mussel</name>
    <name type="synonym">Mytilus polymorpha</name>
    <dbReference type="NCBI Taxonomy" id="45954"/>
    <lineage>
        <taxon>Eukaryota</taxon>
        <taxon>Metazoa</taxon>
        <taxon>Spiralia</taxon>
        <taxon>Lophotrochozoa</taxon>
        <taxon>Mollusca</taxon>
        <taxon>Bivalvia</taxon>
        <taxon>Autobranchia</taxon>
        <taxon>Heteroconchia</taxon>
        <taxon>Euheterodonta</taxon>
        <taxon>Imparidentia</taxon>
        <taxon>Neoheterodontei</taxon>
        <taxon>Myida</taxon>
        <taxon>Dreissenoidea</taxon>
        <taxon>Dreissenidae</taxon>
        <taxon>Dreissena</taxon>
    </lineage>
</organism>
<gene>
    <name evidence="2" type="ORF">DPMN_016071</name>
</gene>
<dbReference type="Pfam" id="PF00085">
    <property type="entry name" value="Thioredoxin"/>
    <property type="match status" value="1"/>
</dbReference>
<dbReference type="Gene3D" id="3.40.30.10">
    <property type="entry name" value="Glutaredoxin"/>
    <property type="match status" value="2"/>
</dbReference>
<name>A0A9D4S533_DREPO</name>
<reference evidence="2" key="2">
    <citation type="submission" date="2020-11" db="EMBL/GenBank/DDBJ databases">
        <authorList>
            <person name="McCartney M.A."/>
            <person name="Auch B."/>
            <person name="Kono T."/>
            <person name="Mallez S."/>
            <person name="Becker A."/>
            <person name="Gohl D.M."/>
            <person name="Silverstein K.A.T."/>
            <person name="Koren S."/>
            <person name="Bechman K.B."/>
            <person name="Herman A."/>
            <person name="Abrahante J.E."/>
            <person name="Garbe J."/>
        </authorList>
    </citation>
    <scope>NUCLEOTIDE SEQUENCE</scope>
    <source>
        <strain evidence="2">Duluth1</strain>
        <tissue evidence="2">Whole animal</tissue>
    </source>
</reference>
<dbReference type="InterPro" id="IPR036249">
    <property type="entry name" value="Thioredoxin-like_sf"/>
</dbReference>
<feature type="domain" description="Thioredoxin" evidence="1">
    <location>
        <begin position="148"/>
        <end position="217"/>
    </location>
</feature>
<dbReference type="AlphaFoldDB" id="A0A9D4S533"/>
<protein>
    <recommendedName>
        <fullName evidence="1">Thioredoxin domain-containing protein</fullName>
    </recommendedName>
</protein>
<evidence type="ECO:0000259" key="1">
    <source>
        <dbReference type="Pfam" id="PF00085"/>
    </source>
</evidence>
<dbReference type="GO" id="GO:0005783">
    <property type="term" value="C:endoplasmic reticulum"/>
    <property type="evidence" value="ECO:0007669"/>
    <property type="project" value="TreeGrafter"/>
</dbReference>
<evidence type="ECO:0000313" key="2">
    <source>
        <dbReference type="EMBL" id="KAH3891961.1"/>
    </source>
</evidence>
<dbReference type="PANTHER" id="PTHR45672">
    <property type="entry name" value="PROTEIN DISULFIDE-ISOMERASE C17H9.14C-RELATED"/>
    <property type="match status" value="1"/>
</dbReference>
<dbReference type="InterPro" id="IPR013766">
    <property type="entry name" value="Thioredoxin_domain"/>
</dbReference>
<dbReference type="SUPFAM" id="SSF52833">
    <property type="entry name" value="Thioredoxin-like"/>
    <property type="match status" value="2"/>
</dbReference>
<dbReference type="GO" id="GO:0006457">
    <property type="term" value="P:protein folding"/>
    <property type="evidence" value="ECO:0007669"/>
    <property type="project" value="TreeGrafter"/>
</dbReference>
<sequence length="371" mass="42910">MMDVTTKDFSSFLAEKKSMFFYVVTNDCNMCAKLFYTFLTASQNFRFDQKTLFGRALNEDFVGTFDVKRFPSVVYYKYGSAAPEIFDGDITTGELLKVVAKASKKDPLLNERNFALDLTEELFMEVMKTDDQFKLVMLHEAGDKQNVAMYDKLAETFQNDHSVVVARINVDFEKALKKKYNAISYPSFYWYSKDRNAKKKRYVGSANVEQMVSFINKEAGLFRTSDGKLNSFAGPIKSLDSVLKKYGKDLYDITNVKQIRIELKQESNRLPIETDKELVDFYFEILNELEEDRTVDTLTEMRNRIYRQLDGAGPLKFDQLIMKRNILNSFIDVIGMHLLGQFSDGFEIPIDINEDVDAHRSQDGLTFHEEL</sequence>
<dbReference type="PANTHER" id="PTHR45672:SF11">
    <property type="entry name" value="PROTEIN DISULFIDE-ISOMERASE C17H9.14C"/>
    <property type="match status" value="1"/>
</dbReference>
<evidence type="ECO:0000313" key="3">
    <source>
        <dbReference type="Proteomes" id="UP000828390"/>
    </source>
</evidence>
<comment type="caution">
    <text evidence="2">The sequence shown here is derived from an EMBL/GenBank/DDBJ whole genome shotgun (WGS) entry which is preliminary data.</text>
</comment>
<dbReference type="Proteomes" id="UP000828390">
    <property type="component" value="Unassembled WGS sequence"/>
</dbReference>
<dbReference type="EMBL" id="JAIWYP010000001">
    <property type="protein sequence ID" value="KAH3891961.1"/>
    <property type="molecule type" value="Genomic_DNA"/>
</dbReference>
<reference evidence="2" key="1">
    <citation type="journal article" date="2019" name="bioRxiv">
        <title>The Genome of the Zebra Mussel, Dreissena polymorpha: A Resource for Invasive Species Research.</title>
        <authorList>
            <person name="McCartney M.A."/>
            <person name="Auch B."/>
            <person name="Kono T."/>
            <person name="Mallez S."/>
            <person name="Zhang Y."/>
            <person name="Obille A."/>
            <person name="Becker A."/>
            <person name="Abrahante J.E."/>
            <person name="Garbe J."/>
            <person name="Badalamenti J.P."/>
            <person name="Herman A."/>
            <person name="Mangelson H."/>
            <person name="Liachko I."/>
            <person name="Sullivan S."/>
            <person name="Sone E.D."/>
            <person name="Koren S."/>
            <person name="Silverstein K.A.T."/>
            <person name="Beckman K.B."/>
            <person name="Gohl D.M."/>
        </authorList>
    </citation>
    <scope>NUCLEOTIDE SEQUENCE</scope>
    <source>
        <strain evidence="2">Duluth1</strain>
        <tissue evidence="2">Whole animal</tissue>
    </source>
</reference>
<accession>A0A9D4S533</accession>
<proteinExistence type="predicted"/>
<keyword evidence="3" id="KW-1185">Reference proteome</keyword>
<dbReference type="GO" id="GO:0003756">
    <property type="term" value="F:protein disulfide isomerase activity"/>
    <property type="evidence" value="ECO:0007669"/>
    <property type="project" value="TreeGrafter"/>
</dbReference>